<dbReference type="WBParaSite" id="jg5111">
    <property type="protein sequence ID" value="jg5111"/>
    <property type="gene ID" value="jg5111"/>
</dbReference>
<evidence type="ECO:0000313" key="1">
    <source>
        <dbReference type="Proteomes" id="UP000887574"/>
    </source>
</evidence>
<dbReference type="Pfam" id="PF17305">
    <property type="entry name" value="DUF5354"/>
    <property type="match status" value="1"/>
</dbReference>
<organism evidence="1 2">
    <name type="scientific">Ditylenchus dipsaci</name>
    <dbReference type="NCBI Taxonomy" id="166011"/>
    <lineage>
        <taxon>Eukaryota</taxon>
        <taxon>Metazoa</taxon>
        <taxon>Ecdysozoa</taxon>
        <taxon>Nematoda</taxon>
        <taxon>Chromadorea</taxon>
        <taxon>Rhabditida</taxon>
        <taxon>Tylenchina</taxon>
        <taxon>Tylenchomorpha</taxon>
        <taxon>Sphaerularioidea</taxon>
        <taxon>Anguinidae</taxon>
        <taxon>Anguininae</taxon>
        <taxon>Ditylenchus</taxon>
    </lineage>
</organism>
<sequence length="153" mass="17316">MSSKDTQLKYLNLFGRHVKGVLGAVFPVLLLVTILSSASALTCFETENDKTIIRHNDTWLFCSLVPATLHRHEHTNGTQFGVGPLNDGMEAYKAAFKMNDQQYKVLTVCILERLDFSQAMGFKPNTSVEFVFRCVCNYDLCNSEPTFHPYLKD</sequence>
<evidence type="ECO:0000313" key="2">
    <source>
        <dbReference type="WBParaSite" id="jg5111"/>
    </source>
</evidence>
<accession>A0A915EES0</accession>
<name>A0A915EES0_9BILA</name>
<dbReference type="InterPro" id="IPR035291">
    <property type="entry name" value="DUF5354"/>
</dbReference>
<dbReference type="AlphaFoldDB" id="A0A915EES0"/>
<keyword evidence="1" id="KW-1185">Reference proteome</keyword>
<dbReference type="Proteomes" id="UP000887574">
    <property type="component" value="Unplaced"/>
</dbReference>
<protein>
    <submittedName>
        <fullName evidence="2">Uncharacterized protein</fullName>
    </submittedName>
</protein>
<reference evidence="2" key="1">
    <citation type="submission" date="2022-11" db="UniProtKB">
        <authorList>
            <consortium name="WormBaseParasite"/>
        </authorList>
    </citation>
    <scope>IDENTIFICATION</scope>
</reference>
<proteinExistence type="predicted"/>